<dbReference type="Gene3D" id="3.40.190.10">
    <property type="entry name" value="Periplasmic binding protein-like II"/>
    <property type="match status" value="2"/>
</dbReference>
<keyword evidence="1 2" id="KW-0732">Signal</keyword>
<accession>A0ABU3NX16</accession>
<evidence type="ECO:0000313" key="4">
    <source>
        <dbReference type="Proteomes" id="UP001254848"/>
    </source>
</evidence>
<dbReference type="PIRSF" id="PIRSF002825">
    <property type="entry name" value="CfbpA"/>
    <property type="match status" value="1"/>
</dbReference>
<dbReference type="SUPFAM" id="SSF53850">
    <property type="entry name" value="Periplasmic binding protein-like II"/>
    <property type="match status" value="1"/>
</dbReference>
<proteinExistence type="predicted"/>
<evidence type="ECO:0000313" key="3">
    <source>
        <dbReference type="EMBL" id="MDT8901369.1"/>
    </source>
</evidence>
<dbReference type="RefSeq" id="WP_413779881.1">
    <property type="nucleotide sequence ID" value="NZ_JAUOZS010000001.1"/>
</dbReference>
<dbReference type="PANTHER" id="PTHR30006">
    <property type="entry name" value="THIAMINE-BINDING PERIPLASMIC PROTEIN-RELATED"/>
    <property type="match status" value="1"/>
</dbReference>
<dbReference type="InterPro" id="IPR006059">
    <property type="entry name" value="SBP"/>
</dbReference>
<sequence length="343" mass="37225">MRRYFPLLLISFLLVVAATAGTFLAGQASRQNPDNVKNIVVYASIPVDQMAALAQEYEKAAGVRVSVVPMAATDLLVKLKAEKDAPRADLVVADTATLDAAKRARLLAPYASVQTDIIPSRFSEKDNLWIGLWYDPVVFAVNRDFLKNLPHPPAKWADLPETTGARFVMTDFLVADEAANLLYAMAAAKGEEETLAYMTKLHSGIAQYAKFLATPSRMTGLGEADIAVTVQSEAIRYIKDGFPLQIIVPADGTAVSVTGAGLAAGAPQAAEAGRFIDWLTGDEPQKVLIKNKVFVIPTSPENAFAKDNNARKIVTFPVKSVLSSDQKTRLLDKWVHTVRLSPR</sequence>
<comment type="caution">
    <text evidence="3">The sequence shown here is derived from an EMBL/GenBank/DDBJ whole genome shotgun (WGS) entry which is preliminary data.</text>
</comment>
<dbReference type="Pfam" id="PF13416">
    <property type="entry name" value="SBP_bac_8"/>
    <property type="match status" value="1"/>
</dbReference>
<evidence type="ECO:0000256" key="2">
    <source>
        <dbReference type="SAM" id="SignalP"/>
    </source>
</evidence>
<dbReference type="EMBL" id="JAUOZS010000001">
    <property type="protein sequence ID" value="MDT8901369.1"/>
    <property type="molecule type" value="Genomic_DNA"/>
</dbReference>
<dbReference type="Proteomes" id="UP001254848">
    <property type="component" value="Unassembled WGS sequence"/>
</dbReference>
<evidence type="ECO:0000256" key="1">
    <source>
        <dbReference type="ARBA" id="ARBA00022729"/>
    </source>
</evidence>
<gene>
    <name evidence="3" type="ORF">Q4T40_08975</name>
</gene>
<feature type="chain" id="PRO_5046471923" evidence="2">
    <location>
        <begin position="21"/>
        <end position="343"/>
    </location>
</feature>
<dbReference type="PANTHER" id="PTHR30006:SF2">
    <property type="entry name" value="ABC TRANSPORTER SUBSTRATE-BINDING PROTEIN"/>
    <property type="match status" value="1"/>
</dbReference>
<dbReference type="InterPro" id="IPR026045">
    <property type="entry name" value="Ferric-bd"/>
</dbReference>
<keyword evidence="4" id="KW-1185">Reference proteome</keyword>
<feature type="signal peptide" evidence="2">
    <location>
        <begin position="1"/>
        <end position="20"/>
    </location>
</feature>
<organism evidence="3 4">
    <name type="scientific">Anaeroselena agilis</name>
    <dbReference type="NCBI Taxonomy" id="3063788"/>
    <lineage>
        <taxon>Bacteria</taxon>
        <taxon>Bacillati</taxon>
        <taxon>Bacillota</taxon>
        <taxon>Negativicutes</taxon>
        <taxon>Acetonemataceae</taxon>
        <taxon>Anaeroselena</taxon>
    </lineage>
</organism>
<name>A0ABU3NX16_9FIRM</name>
<protein>
    <submittedName>
        <fullName evidence="3">Extracellular solute-binding protein</fullName>
    </submittedName>
</protein>
<reference evidence="3 4" key="1">
    <citation type="submission" date="2023-07" db="EMBL/GenBank/DDBJ databases">
        <title>The novel representative of Negativicutes class, Anaeroselena agilis gen. nov. sp. nov.</title>
        <authorList>
            <person name="Prokofeva M.I."/>
            <person name="Elcheninov A.G."/>
            <person name="Klyukina A."/>
            <person name="Kublanov I.V."/>
            <person name="Frolov E.N."/>
            <person name="Podosokorskaya O.A."/>
        </authorList>
    </citation>
    <scope>NUCLEOTIDE SEQUENCE [LARGE SCALE GENOMIC DNA]</scope>
    <source>
        <strain evidence="3 4">4137-cl</strain>
    </source>
</reference>